<dbReference type="AlphaFoldDB" id="A0A7K3U998"/>
<dbReference type="EMBL" id="WUFT01000001">
    <property type="protein sequence ID" value="NEJ69448.1"/>
    <property type="molecule type" value="Genomic_DNA"/>
</dbReference>
<evidence type="ECO:0000313" key="3">
    <source>
        <dbReference type="Proteomes" id="UP000471753"/>
    </source>
</evidence>
<sequence>MIMTMPPRAKSPNTNPNNAPPHQEYIRMNVAEYLGSSKFKSQAIFVRGRIGCGDMLECTPQGDAVKTNTHETK</sequence>
<accession>A0A7K3U998</accession>
<dbReference type="Proteomes" id="UP000471753">
    <property type="component" value="Unassembled WGS sequence"/>
</dbReference>
<reference evidence="2 3" key="1">
    <citation type="submission" date="2019-12" db="EMBL/GenBank/DDBJ databases">
        <title>Rhizobium genotypes associated with high levels of biological nitrogen fixation by grain legumes in a temperate-maritime cropping system.</title>
        <authorList>
            <person name="Maluk M."/>
            <person name="Francesc Ferrando Molina F."/>
            <person name="Lopez Del Egido L."/>
            <person name="Lafos M."/>
            <person name="Langarica-Fuentes A."/>
            <person name="Gebre Yohannes G."/>
            <person name="Young M.W."/>
            <person name="Martin P."/>
            <person name="Gantlett R."/>
            <person name="Kenicer G."/>
            <person name="Hawes C."/>
            <person name="Begg G.S."/>
            <person name="Quilliam R.S."/>
            <person name="Squire G.R."/>
            <person name="Poole P.S."/>
            <person name="Young P.W."/>
            <person name="Iannetta P.M."/>
            <person name="James E.K."/>
        </authorList>
    </citation>
    <scope>NUCLEOTIDE SEQUENCE [LARGE SCALE GENOMIC DNA]</scope>
    <source>
        <strain evidence="2 3">JHI366</strain>
    </source>
</reference>
<feature type="region of interest" description="Disordered" evidence="1">
    <location>
        <begin position="1"/>
        <end position="22"/>
    </location>
</feature>
<name>A0A7K3U998_9HYPH</name>
<proteinExistence type="predicted"/>
<evidence type="ECO:0000256" key="1">
    <source>
        <dbReference type="SAM" id="MobiDB-lite"/>
    </source>
</evidence>
<protein>
    <submittedName>
        <fullName evidence="2">Uncharacterized protein</fullName>
    </submittedName>
</protein>
<evidence type="ECO:0000313" key="2">
    <source>
        <dbReference type="EMBL" id="NEJ69448.1"/>
    </source>
</evidence>
<comment type="caution">
    <text evidence="2">The sequence shown here is derived from an EMBL/GenBank/DDBJ whole genome shotgun (WGS) entry which is preliminary data.</text>
</comment>
<gene>
    <name evidence="2" type="ORF">GR197_02680</name>
</gene>
<organism evidence="2 3">
    <name type="scientific">Rhizobium phaseoli</name>
    <dbReference type="NCBI Taxonomy" id="396"/>
    <lineage>
        <taxon>Bacteria</taxon>
        <taxon>Pseudomonadati</taxon>
        <taxon>Pseudomonadota</taxon>
        <taxon>Alphaproteobacteria</taxon>
        <taxon>Hyphomicrobiales</taxon>
        <taxon>Rhizobiaceae</taxon>
        <taxon>Rhizobium/Agrobacterium group</taxon>
        <taxon>Rhizobium</taxon>
    </lineage>
</organism>